<protein>
    <submittedName>
        <fullName evidence="1">4641_t:CDS:1</fullName>
    </submittedName>
</protein>
<dbReference type="AlphaFoldDB" id="A0A9N9KDL9"/>
<accession>A0A9N9KDL9</accession>
<sequence>SKYYSEYKKSLSNRKKHDLNKTVTVKKLIGDRRQKGHYSTLRESKHYCSSKRSWVKQRMPKNK</sequence>
<comment type="caution">
    <text evidence="1">The sequence shown here is derived from an EMBL/GenBank/DDBJ whole genome shotgun (WGS) entry which is preliminary data.</text>
</comment>
<reference evidence="1" key="1">
    <citation type="submission" date="2021-06" db="EMBL/GenBank/DDBJ databases">
        <authorList>
            <person name="Kallberg Y."/>
            <person name="Tangrot J."/>
            <person name="Rosling A."/>
        </authorList>
    </citation>
    <scope>NUCLEOTIDE SEQUENCE</scope>
    <source>
        <strain evidence="1">MA453B</strain>
    </source>
</reference>
<dbReference type="EMBL" id="CAJVPY010065252">
    <property type="protein sequence ID" value="CAG8824708.1"/>
    <property type="molecule type" value="Genomic_DNA"/>
</dbReference>
<gene>
    <name evidence="1" type="ORF">DERYTH_LOCUS27751</name>
</gene>
<dbReference type="Proteomes" id="UP000789405">
    <property type="component" value="Unassembled WGS sequence"/>
</dbReference>
<feature type="non-terminal residue" evidence="1">
    <location>
        <position position="1"/>
    </location>
</feature>
<keyword evidence="2" id="KW-1185">Reference proteome</keyword>
<evidence type="ECO:0000313" key="1">
    <source>
        <dbReference type="EMBL" id="CAG8824708.1"/>
    </source>
</evidence>
<feature type="non-terminal residue" evidence="1">
    <location>
        <position position="63"/>
    </location>
</feature>
<proteinExistence type="predicted"/>
<name>A0A9N9KDL9_9GLOM</name>
<evidence type="ECO:0000313" key="2">
    <source>
        <dbReference type="Proteomes" id="UP000789405"/>
    </source>
</evidence>
<organism evidence="1 2">
    <name type="scientific">Dentiscutata erythropus</name>
    <dbReference type="NCBI Taxonomy" id="1348616"/>
    <lineage>
        <taxon>Eukaryota</taxon>
        <taxon>Fungi</taxon>
        <taxon>Fungi incertae sedis</taxon>
        <taxon>Mucoromycota</taxon>
        <taxon>Glomeromycotina</taxon>
        <taxon>Glomeromycetes</taxon>
        <taxon>Diversisporales</taxon>
        <taxon>Gigasporaceae</taxon>
        <taxon>Dentiscutata</taxon>
    </lineage>
</organism>